<name>A0A6A7WB68_9BACT</name>
<evidence type="ECO:0000313" key="2">
    <source>
        <dbReference type="Proteomes" id="UP000384372"/>
    </source>
</evidence>
<dbReference type="EMBL" id="VZAD01000057">
    <property type="protein sequence ID" value="MQP11655.1"/>
    <property type="molecule type" value="Genomic_DNA"/>
</dbReference>
<reference evidence="1 2" key="1">
    <citation type="submission" date="2019-09" db="EMBL/GenBank/DDBJ databases">
        <title>Distinct polysaccharide growth profiles of human intestinal Prevotella copri isolates.</title>
        <authorList>
            <person name="Fehlner-Peach H."/>
            <person name="Magnabosco C."/>
            <person name="Raghavan V."/>
            <person name="Scher J.U."/>
            <person name="Tett A."/>
            <person name="Cox L.M."/>
            <person name="Gottsegen C."/>
            <person name="Watters A."/>
            <person name="Wiltshire- Gordon J.D."/>
            <person name="Segata N."/>
            <person name="Bonneau R."/>
            <person name="Littman D.R."/>
        </authorList>
    </citation>
    <scope>NUCLEOTIDE SEQUENCE [LARGE SCALE GENOMIC DNA]</scope>
    <source>
        <strain evidence="2">iAQ1173</strain>
    </source>
</reference>
<proteinExistence type="predicted"/>
<gene>
    <name evidence="1" type="ORF">F7D20_06700</name>
</gene>
<evidence type="ECO:0000313" key="1">
    <source>
        <dbReference type="EMBL" id="MQP11655.1"/>
    </source>
</evidence>
<sequence length="49" mass="5733">MQKTWERMWQSSHSLPQSPVSLREISFTQLQSLTINHAMNYGINNEESP</sequence>
<dbReference type="AlphaFoldDB" id="A0A6A7WB68"/>
<protein>
    <submittedName>
        <fullName evidence="1">Uncharacterized protein</fullName>
    </submittedName>
</protein>
<keyword evidence="2" id="KW-1185">Reference proteome</keyword>
<dbReference type="Proteomes" id="UP000384372">
    <property type="component" value="Unassembled WGS sequence"/>
</dbReference>
<organism evidence="1 2">
    <name type="scientific">Segatella copri</name>
    <dbReference type="NCBI Taxonomy" id="165179"/>
    <lineage>
        <taxon>Bacteria</taxon>
        <taxon>Pseudomonadati</taxon>
        <taxon>Bacteroidota</taxon>
        <taxon>Bacteroidia</taxon>
        <taxon>Bacteroidales</taxon>
        <taxon>Prevotellaceae</taxon>
        <taxon>Segatella</taxon>
    </lineage>
</organism>
<comment type="caution">
    <text evidence="1">The sequence shown here is derived from an EMBL/GenBank/DDBJ whole genome shotgun (WGS) entry which is preliminary data.</text>
</comment>
<accession>A0A6A7WB68</accession>